<accession>A0A067SHT3</accession>
<sequence>MSLGLTALTHFNATYITSSAPPSFAPISLRHSIVFLLSCSPNYSDEQAKARGSTIIYPDAIRLSLSNTVAQESGVRISKRSRAFSLGATSTESSNMTQVSVSLALGPIFNGPFSGCAVGGNNNSNEIFNAGRDDQLEAIGTFYLYDDDFFLMQSRWIGRELKVIKDDNLGTFESLSFSIELH</sequence>
<keyword evidence="2" id="KW-1185">Reference proteome</keyword>
<organism evidence="1 2">
    <name type="scientific">Galerina marginata (strain CBS 339.88)</name>
    <dbReference type="NCBI Taxonomy" id="685588"/>
    <lineage>
        <taxon>Eukaryota</taxon>
        <taxon>Fungi</taxon>
        <taxon>Dikarya</taxon>
        <taxon>Basidiomycota</taxon>
        <taxon>Agaricomycotina</taxon>
        <taxon>Agaricomycetes</taxon>
        <taxon>Agaricomycetidae</taxon>
        <taxon>Agaricales</taxon>
        <taxon>Agaricineae</taxon>
        <taxon>Strophariaceae</taxon>
        <taxon>Galerina</taxon>
    </lineage>
</organism>
<reference evidence="2" key="1">
    <citation type="journal article" date="2014" name="Proc. Natl. Acad. Sci. U.S.A.">
        <title>Extensive sampling of basidiomycete genomes demonstrates inadequacy of the white-rot/brown-rot paradigm for wood decay fungi.</title>
        <authorList>
            <person name="Riley R."/>
            <person name="Salamov A.A."/>
            <person name="Brown D.W."/>
            <person name="Nagy L.G."/>
            <person name="Floudas D."/>
            <person name="Held B.W."/>
            <person name="Levasseur A."/>
            <person name="Lombard V."/>
            <person name="Morin E."/>
            <person name="Otillar R."/>
            <person name="Lindquist E.A."/>
            <person name="Sun H."/>
            <person name="LaButti K.M."/>
            <person name="Schmutz J."/>
            <person name="Jabbour D."/>
            <person name="Luo H."/>
            <person name="Baker S.E."/>
            <person name="Pisabarro A.G."/>
            <person name="Walton J.D."/>
            <person name="Blanchette R.A."/>
            <person name="Henrissat B."/>
            <person name="Martin F."/>
            <person name="Cullen D."/>
            <person name="Hibbett D.S."/>
            <person name="Grigoriev I.V."/>
        </authorList>
    </citation>
    <scope>NUCLEOTIDE SEQUENCE [LARGE SCALE GENOMIC DNA]</scope>
    <source>
        <strain evidence="2">CBS 339.88</strain>
    </source>
</reference>
<gene>
    <name evidence="1" type="ORF">GALMADRAFT_1157580</name>
</gene>
<dbReference type="AlphaFoldDB" id="A0A067SHT3"/>
<proteinExistence type="predicted"/>
<name>A0A067SHT3_GALM3</name>
<dbReference type="EMBL" id="KL142424">
    <property type="protein sequence ID" value="KDR66338.1"/>
    <property type="molecule type" value="Genomic_DNA"/>
</dbReference>
<evidence type="ECO:0000313" key="2">
    <source>
        <dbReference type="Proteomes" id="UP000027222"/>
    </source>
</evidence>
<dbReference type="HOGENOM" id="CLU_1482086_0_0_1"/>
<protein>
    <submittedName>
        <fullName evidence="1">Uncharacterized protein</fullName>
    </submittedName>
</protein>
<dbReference type="Proteomes" id="UP000027222">
    <property type="component" value="Unassembled WGS sequence"/>
</dbReference>
<evidence type="ECO:0000313" key="1">
    <source>
        <dbReference type="EMBL" id="KDR66338.1"/>
    </source>
</evidence>